<sequence length="89" mass="9823">MRRSSASIKLIWPWMTFRQLGVEESSMSASQTFAPEFSALMVILRSTGPVISTRRSTRTGAGGATRQFGSSRMVEVSRRKRGSTPLPIC</sequence>
<dbReference type="STRING" id="288705.RSal33209_0171"/>
<dbReference type="KEGG" id="rsa:RSal33209_0171"/>
<dbReference type="AntiFam" id="ANF00245">
    <property type="entry name" value="Shadow ORF (opposite aceB)"/>
</dbReference>
<dbReference type="EMBL" id="CP000910">
    <property type="protein sequence ID" value="ABY21927.1"/>
    <property type="molecule type" value="Genomic_DNA"/>
</dbReference>
<gene>
    <name evidence="2" type="ordered locus">RSal33209_0171</name>
</gene>
<dbReference type="AlphaFoldDB" id="A9WLG7"/>
<dbReference type="HOGENOM" id="CLU_189193_0_0_11"/>
<dbReference type="Proteomes" id="UP000002007">
    <property type="component" value="Chromosome"/>
</dbReference>
<organism evidence="2 3">
    <name type="scientific">Renibacterium salmoninarum (strain ATCC 33209 / DSM 20767 / JCM 11484 / NBRC 15589 / NCIMB 2235)</name>
    <dbReference type="NCBI Taxonomy" id="288705"/>
    <lineage>
        <taxon>Bacteria</taxon>
        <taxon>Bacillati</taxon>
        <taxon>Actinomycetota</taxon>
        <taxon>Actinomycetes</taxon>
        <taxon>Micrococcales</taxon>
        <taxon>Micrococcaceae</taxon>
        <taxon>Renibacterium</taxon>
    </lineage>
</organism>
<proteinExistence type="predicted"/>
<protein>
    <submittedName>
        <fullName evidence="2">Uncharacterized protein</fullName>
    </submittedName>
</protein>
<reference evidence="3" key="1">
    <citation type="journal article" date="2008" name="J. Bacteriol.">
        <title>Genome sequence of the fish pathogen Renibacterium salmoninarum suggests reductive evolution away from an environmental Arthrobacter ancestor.</title>
        <authorList>
            <person name="Wiens G.D."/>
            <person name="Rockey D.D."/>
            <person name="Wu Z."/>
            <person name="Chang J."/>
            <person name="Levy R."/>
            <person name="Crane S."/>
            <person name="Chen D.S."/>
            <person name="Capri G.R."/>
            <person name="Burnett J.R."/>
            <person name="Sudheesh P.S."/>
            <person name="Schipma M.J."/>
            <person name="Burd H."/>
            <person name="Bhattacharyya A."/>
            <person name="Rhodes L.D."/>
            <person name="Kaul R."/>
            <person name="Strom M.S."/>
        </authorList>
    </citation>
    <scope>NUCLEOTIDE SEQUENCE [LARGE SCALE GENOMIC DNA]</scope>
    <source>
        <strain evidence="3">ATCC 33209 / DSM 20767 / JCM 11484 / NBRC 15589 / NCIMB 2235</strain>
    </source>
</reference>
<evidence type="ECO:0000313" key="2">
    <source>
        <dbReference type="EMBL" id="ABY21927.1"/>
    </source>
</evidence>
<name>A9WLG7_RENSM</name>
<accession>A9WLG7</accession>
<feature type="region of interest" description="Disordered" evidence="1">
    <location>
        <begin position="53"/>
        <end position="89"/>
    </location>
</feature>
<evidence type="ECO:0000256" key="1">
    <source>
        <dbReference type="SAM" id="MobiDB-lite"/>
    </source>
</evidence>
<keyword evidence="3" id="KW-1185">Reference proteome</keyword>
<evidence type="ECO:0000313" key="3">
    <source>
        <dbReference type="Proteomes" id="UP000002007"/>
    </source>
</evidence>